<evidence type="ECO:0000313" key="2">
    <source>
        <dbReference type="EMBL" id="SMO53100.1"/>
    </source>
</evidence>
<evidence type="ECO:0008006" key="4">
    <source>
        <dbReference type="Google" id="ProtNLM"/>
    </source>
</evidence>
<evidence type="ECO:0000313" key="3">
    <source>
        <dbReference type="Proteomes" id="UP000315636"/>
    </source>
</evidence>
<keyword evidence="1" id="KW-0472">Membrane</keyword>
<dbReference type="AlphaFoldDB" id="A0A521C2Z1"/>
<accession>A0A521C2Z1</accession>
<keyword evidence="1" id="KW-0812">Transmembrane</keyword>
<organism evidence="2 3">
    <name type="scientific">Melghirimyces algeriensis</name>
    <dbReference type="NCBI Taxonomy" id="910412"/>
    <lineage>
        <taxon>Bacteria</taxon>
        <taxon>Bacillati</taxon>
        <taxon>Bacillota</taxon>
        <taxon>Bacilli</taxon>
        <taxon>Bacillales</taxon>
        <taxon>Thermoactinomycetaceae</taxon>
        <taxon>Melghirimyces</taxon>
    </lineage>
</organism>
<keyword evidence="1" id="KW-1133">Transmembrane helix</keyword>
<dbReference type="Proteomes" id="UP000315636">
    <property type="component" value="Unassembled WGS sequence"/>
</dbReference>
<protein>
    <recommendedName>
        <fullName evidence="4">Phage holin family Hol44, holin superfamily V</fullName>
    </recommendedName>
</protein>
<keyword evidence="3" id="KW-1185">Reference proteome</keyword>
<gene>
    <name evidence="2" type="ORF">SAMN06264849_10359</name>
</gene>
<evidence type="ECO:0000256" key="1">
    <source>
        <dbReference type="SAM" id="Phobius"/>
    </source>
</evidence>
<dbReference type="EMBL" id="FXTI01000003">
    <property type="protein sequence ID" value="SMO53100.1"/>
    <property type="molecule type" value="Genomic_DNA"/>
</dbReference>
<feature type="transmembrane region" description="Helical" evidence="1">
    <location>
        <begin position="53"/>
        <end position="73"/>
    </location>
</feature>
<dbReference type="RefSeq" id="WP_246064859.1">
    <property type="nucleotide sequence ID" value="NZ_FXTI01000003.1"/>
</dbReference>
<proteinExistence type="predicted"/>
<feature type="transmembrane region" description="Helical" evidence="1">
    <location>
        <begin position="6"/>
        <end position="23"/>
    </location>
</feature>
<sequence length="88" mass="9459">MDQHVYGVALVPLIMGVVELTKLWGVSSKWAALLSVLLGLTAGLTLVSPDSWIRGTIVGLAMGLSASGLYSGVKNTREGVRKRMYKRN</sequence>
<name>A0A521C2Z1_9BACL</name>
<reference evidence="2 3" key="1">
    <citation type="submission" date="2017-05" db="EMBL/GenBank/DDBJ databases">
        <authorList>
            <person name="Varghese N."/>
            <person name="Submissions S."/>
        </authorList>
    </citation>
    <scope>NUCLEOTIDE SEQUENCE [LARGE SCALE GENOMIC DNA]</scope>
    <source>
        <strain evidence="2 3">DSM 45474</strain>
    </source>
</reference>